<dbReference type="PANTHER" id="PTHR37844:SF1">
    <property type="entry name" value="CALCINEURIN-LIKE PHOSPHOESTERASE DOMAIN-CONTAINING PROTEIN"/>
    <property type="match status" value="1"/>
</dbReference>
<organism evidence="1 2">
    <name type="scientific">Parabacteroides distasonis</name>
    <dbReference type="NCBI Taxonomy" id="823"/>
    <lineage>
        <taxon>Bacteria</taxon>
        <taxon>Pseudomonadati</taxon>
        <taxon>Bacteroidota</taxon>
        <taxon>Bacteroidia</taxon>
        <taxon>Bacteroidales</taxon>
        <taxon>Tannerellaceae</taxon>
        <taxon>Parabacteroides</taxon>
    </lineage>
</organism>
<dbReference type="Proteomes" id="UP000095455">
    <property type="component" value="Unassembled WGS sequence"/>
</dbReference>
<comment type="caution">
    <text evidence="1">The sequence shown here is derived from an EMBL/GenBank/DDBJ whole genome shotgun (WGS) entry which is preliminary data.</text>
</comment>
<accession>A0A8D9LC80</accession>
<name>A0A8D9LC80_PARDI</name>
<dbReference type="AlphaFoldDB" id="A0A8D9LC80"/>
<reference evidence="1 2" key="1">
    <citation type="submission" date="2015-09" db="EMBL/GenBank/DDBJ databases">
        <authorList>
            <consortium name="Pathogen Informatics"/>
        </authorList>
    </citation>
    <scope>NUCLEOTIDE SEQUENCE [LARGE SCALE GENOMIC DNA]</scope>
    <source>
        <strain evidence="1 2">2789STDY5608822</strain>
    </source>
</reference>
<dbReference type="EMBL" id="CYYK01000012">
    <property type="protein sequence ID" value="CUO83664.1"/>
    <property type="molecule type" value="Genomic_DNA"/>
</dbReference>
<dbReference type="PANTHER" id="PTHR37844">
    <property type="entry name" value="SER/THR PROTEIN PHOSPHATASE SUPERFAMILY (AFU_ORTHOLOGUE AFUA_1G14840)"/>
    <property type="match status" value="1"/>
</dbReference>
<sequence length="393" mass="45875">MPTFQVVAPCHKDLVLNSAFASDYGDLISNNRIDAWIYGHSHTNIDAEIGGTKVLSNQMGYVFQNEHLMNGFDSGKYENKEDFFRDWHSFNPMETRWFHVASSIYMEGRAIRFTDRKYTRFVVSNYSSYVSDNNEYYNDEWRRETITRIFAYLRRLVDAVIADADGFNEYVAGNLPYQQRTGKIARKDFNRIEPRFRIESKDRETSIKALEDSVNGRSVPPLETMTIRQYCKYFRIAHEVYESFYRNLPVSKYNQTEQTYGPNELHGVAYYNRMKFAKIDEQYDIDSPDDFIWFAKDHYGELGLSRLNIFASDTERSGWVIVVSNSYSANAGLAIEVATALYKSGVPLIIHDADKLLKILEEEDYVRLVPYSYHNYMGYQEEGSVYELPGIRM</sequence>
<evidence type="ECO:0000313" key="1">
    <source>
        <dbReference type="EMBL" id="CUO83664.1"/>
    </source>
</evidence>
<protein>
    <submittedName>
        <fullName evidence="1">Uncharacterized protein</fullName>
    </submittedName>
</protein>
<gene>
    <name evidence="1" type="ORF">ERS852380_03246</name>
</gene>
<evidence type="ECO:0000313" key="2">
    <source>
        <dbReference type="Proteomes" id="UP000095455"/>
    </source>
</evidence>
<proteinExistence type="predicted"/>